<accession>A0A1Q9E6Z5</accession>
<keyword evidence="2" id="KW-0812">Transmembrane</keyword>
<dbReference type="OrthoDB" id="423401at2759"/>
<keyword evidence="4" id="KW-1185">Reference proteome</keyword>
<dbReference type="Proteomes" id="UP000186817">
    <property type="component" value="Unassembled WGS sequence"/>
</dbReference>
<evidence type="ECO:0000313" key="4">
    <source>
        <dbReference type="Proteomes" id="UP000186817"/>
    </source>
</evidence>
<organism evidence="3 4">
    <name type="scientific">Symbiodinium microadriaticum</name>
    <name type="common">Dinoflagellate</name>
    <name type="synonym">Zooxanthella microadriatica</name>
    <dbReference type="NCBI Taxonomy" id="2951"/>
    <lineage>
        <taxon>Eukaryota</taxon>
        <taxon>Sar</taxon>
        <taxon>Alveolata</taxon>
        <taxon>Dinophyceae</taxon>
        <taxon>Suessiales</taxon>
        <taxon>Symbiodiniaceae</taxon>
        <taxon>Symbiodinium</taxon>
    </lineage>
</organism>
<dbReference type="InterPro" id="IPR001938">
    <property type="entry name" value="Thaumatin"/>
</dbReference>
<feature type="transmembrane region" description="Helical" evidence="2">
    <location>
        <begin position="150"/>
        <end position="175"/>
    </location>
</feature>
<sequence>MSGVSGRSRTDDVAAPYCCPTPPISPQACRAGPVEGTEYVKAVHKYCPGVYAYCYDDAMGLLQCSADSSYQVEFFCPWPMPSWNYVWVTKTTRTSTSEQSSADKAAAMGAKRRHEKLTGSASATTSSSPRPSAARLDERSKRTKSEGSEAFYVIAGCSLGAVAVAALGLCVWHGACPVRHDIDPPLLPAVGPLQLPEPDWMNR</sequence>
<dbReference type="InterPro" id="IPR037176">
    <property type="entry name" value="Osmotin/thaumatin-like_sf"/>
</dbReference>
<name>A0A1Q9E6Z5_SYMMI</name>
<feature type="region of interest" description="Disordered" evidence="1">
    <location>
        <begin position="96"/>
        <end position="142"/>
    </location>
</feature>
<feature type="compositionally biased region" description="Low complexity" evidence="1">
    <location>
        <begin position="120"/>
        <end position="134"/>
    </location>
</feature>
<gene>
    <name evidence="3" type="ORF">AK812_SmicGene13897</name>
</gene>
<dbReference type="Pfam" id="PF00314">
    <property type="entry name" value="Thaumatin"/>
    <property type="match status" value="1"/>
</dbReference>
<keyword evidence="2" id="KW-0472">Membrane</keyword>
<dbReference type="SUPFAM" id="SSF49870">
    <property type="entry name" value="Osmotin, thaumatin-like protein"/>
    <property type="match status" value="1"/>
</dbReference>
<evidence type="ECO:0000313" key="3">
    <source>
        <dbReference type="EMBL" id="OLQ03185.1"/>
    </source>
</evidence>
<dbReference type="AlphaFoldDB" id="A0A1Q9E6Z5"/>
<keyword evidence="2" id="KW-1133">Transmembrane helix</keyword>
<proteinExistence type="predicted"/>
<comment type="caution">
    <text evidence="3">The sequence shown here is derived from an EMBL/GenBank/DDBJ whole genome shotgun (WGS) entry which is preliminary data.</text>
</comment>
<dbReference type="Gene3D" id="2.60.110.10">
    <property type="entry name" value="Thaumatin"/>
    <property type="match status" value="1"/>
</dbReference>
<evidence type="ECO:0000256" key="2">
    <source>
        <dbReference type="SAM" id="Phobius"/>
    </source>
</evidence>
<protein>
    <submittedName>
        <fullName evidence="3">Uncharacterized protein</fullName>
    </submittedName>
</protein>
<dbReference type="EMBL" id="LSRX01000243">
    <property type="protein sequence ID" value="OLQ03185.1"/>
    <property type="molecule type" value="Genomic_DNA"/>
</dbReference>
<reference evidence="3 4" key="1">
    <citation type="submission" date="2016-02" db="EMBL/GenBank/DDBJ databases">
        <title>Genome analysis of coral dinoflagellate symbionts highlights evolutionary adaptations to a symbiotic lifestyle.</title>
        <authorList>
            <person name="Aranda M."/>
            <person name="Li Y."/>
            <person name="Liew Y.J."/>
            <person name="Baumgarten S."/>
            <person name="Simakov O."/>
            <person name="Wilson M."/>
            <person name="Piel J."/>
            <person name="Ashoor H."/>
            <person name="Bougouffa S."/>
            <person name="Bajic V.B."/>
            <person name="Ryu T."/>
            <person name="Ravasi T."/>
            <person name="Bayer T."/>
            <person name="Micklem G."/>
            <person name="Kim H."/>
            <person name="Bhak J."/>
            <person name="Lajeunesse T.C."/>
            <person name="Voolstra C.R."/>
        </authorList>
    </citation>
    <scope>NUCLEOTIDE SEQUENCE [LARGE SCALE GENOMIC DNA]</scope>
    <source>
        <strain evidence="3 4">CCMP2467</strain>
    </source>
</reference>
<evidence type="ECO:0000256" key="1">
    <source>
        <dbReference type="SAM" id="MobiDB-lite"/>
    </source>
</evidence>